<dbReference type="RefSeq" id="YP_009399906.1">
    <property type="nucleotide sequence ID" value="NC_035299.1"/>
</dbReference>
<gene>
    <name evidence="2" type="primary">ycf58</name>
</gene>
<proteinExistence type="predicted"/>
<protein>
    <submittedName>
        <fullName evidence="2">Uncharacterized protein</fullName>
    </submittedName>
</protein>
<accession>A0A1Z1MVA8</accession>
<organism evidence="2">
    <name type="scientific">Tolypiocladia glomerulata</name>
    <dbReference type="NCBI Taxonomy" id="860646"/>
    <lineage>
        <taxon>Eukaryota</taxon>
        <taxon>Rhodophyta</taxon>
        <taxon>Florideophyceae</taxon>
        <taxon>Rhodymeniophycidae</taxon>
        <taxon>Ceramiales</taxon>
        <taxon>Rhodomelaceae</taxon>
        <taxon>Polysiphonioideae</taxon>
        <taxon>Tolypiocladia</taxon>
    </lineage>
</organism>
<keyword evidence="1" id="KW-1133">Transmembrane helix</keyword>
<dbReference type="AlphaFoldDB" id="A0A1Z1MVA8"/>
<evidence type="ECO:0000313" key="2">
    <source>
        <dbReference type="EMBL" id="ARW69725.1"/>
    </source>
</evidence>
<keyword evidence="1" id="KW-0472">Membrane</keyword>
<name>A0A1Z1MVA8_9FLOR</name>
<dbReference type="GeneID" id="33362448"/>
<keyword evidence="1" id="KW-0812">Transmembrane</keyword>
<keyword evidence="2" id="KW-0934">Plastid</keyword>
<keyword evidence="2" id="KW-0150">Chloroplast</keyword>
<dbReference type="EMBL" id="MF101467">
    <property type="protein sequence ID" value="ARW69725.1"/>
    <property type="molecule type" value="Genomic_DNA"/>
</dbReference>
<geneLocation type="chloroplast" evidence="2"/>
<sequence>MYNRKINNHYLLIKYLTGKWTIQTTRFLFINKTILENKSSDNFNNNKKFIFSNKNHCDLHLIIKNDICQSKQQIKKIYFNYIYKEKNNKVFFQLKNIASNLFKVTKCNLNLFVRQHEYFYIVNMNIIIIITIVQNLKNQYLAIKVSSCIRLK</sequence>
<reference evidence="2" key="1">
    <citation type="journal article" date="2017" name="J. Phycol.">
        <title>Analysis of chloroplast genomes and a supermatrix inform reclassification of the Rhodomelaceae (Rhodophyta).</title>
        <authorList>
            <person name="Diaz-Tapia P."/>
            <person name="Maggs C.A."/>
            <person name="West J.A."/>
            <person name="Verbruggen H."/>
        </authorList>
    </citation>
    <scope>NUCLEOTIDE SEQUENCE</scope>
    <source>
        <strain evidence="2">PD1825</strain>
    </source>
</reference>
<evidence type="ECO:0000256" key="1">
    <source>
        <dbReference type="SAM" id="Phobius"/>
    </source>
</evidence>
<feature type="transmembrane region" description="Helical" evidence="1">
    <location>
        <begin position="118"/>
        <end position="136"/>
    </location>
</feature>